<sequence>MSWFDENQYGPLLRSYQEKSSDKFEVKHGVNNHRDHSGMLSTDLSENERLVDEAIRIILDQLPGKEFSYPKGIQVKFVSQISSYCNTKHSKIGKRINAVVSQGGQDKEYPCYFQIGNLGNRGEPKAVYTDATSRFLFFMDESTTYTQYGFHKFLNAKYTKLERDYQLLGLKKQLKESILFTLKESFNFDIVSNKYIILPEVELNTSSTHEQLIKMVRDLLIIGLVKESYRSRNILLSL</sequence>
<dbReference type="Proteomes" id="UP001139150">
    <property type="component" value="Unassembled WGS sequence"/>
</dbReference>
<organism evidence="1 2">
    <name type="scientific">Halalkalibacter alkaliphilus</name>
    <dbReference type="NCBI Taxonomy" id="2917993"/>
    <lineage>
        <taxon>Bacteria</taxon>
        <taxon>Bacillati</taxon>
        <taxon>Bacillota</taxon>
        <taxon>Bacilli</taxon>
        <taxon>Bacillales</taxon>
        <taxon>Bacillaceae</taxon>
        <taxon>Halalkalibacter</taxon>
    </lineage>
</organism>
<accession>A0A9X2CVY0</accession>
<evidence type="ECO:0000313" key="2">
    <source>
        <dbReference type="Proteomes" id="UP001139150"/>
    </source>
</evidence>
<keyword evidence="2" id="KW-1185">Reference proteome</keyword>
<name>A0A9X2CVY0_9BACI</name>
<protein>
    <submittedName>
        <fullName evidence="1">Uncharacterized protein</fullName>
    </submittedName>
</protein>
<dbReference type="AlphaFoldDB" id="A0A9X2CVY0"/>
<proteinExistence type="predicted"/>
<gene>
    <name evidence="1" type="ORF">MF646_18965</name>
</gene>
<dbReference type="EMBL" id="JAKRYL010000025">
    <property type="protein sequence ID" value="MCL7749206.1"/>
    <property type="molecule type" value="Genomic_DNA"/>
</dbReference>
<dbReference type="RefSeq" id="WP_250098073.1">
    <property type="nucleotide sequence ID" value="NZ_JAKRYL010000025.1"/>
</dbReference>
<reference evidence="1" key="1">
    <citation type="submission" date="2022-02" db="EMBL/GenBank/DDBJ databases">
        <title>Halalkalibacter sp. nov. isolated from Lonar Lake, India.</title>
        <authorList>
            <person name="Joshi A."/>
            <person name="Thite S."/>
            <person name="Lodha T."/>
        </authorList>
    </citation>
    <scope>NUCLEOTIDE SEQUENCE</scope>
    <source>
        <strain evidence="1">MEB205</strain>
    </source>
</reference>
<comment type="caution">
    <text evidence="1">The sequence shown here is derived from an EMBL/GenBank/DDBJ whole genome shotgun (WGS) entry which is preliminary data.</text>
</comment>
<evidence type="ECO:0000313" key="1">
    <source>
        <dbReference type="EMBL" id="MCL7749206.1"/>
    </source>
</evidence>